<keyword evidence="2" id="KW-1185">Reference proteome</keyword>
<evidence type="ECO:0000313" key="2">
    <source>
        <dbReference type="Proteomes" id="UP000008680"/>
    </source>
</evidence>
<evidence type="ECO:0000313" key="1">
    <source>
        <dbReference type="EMBL" id="ADC47245.1"/>
    </source>
</evidence>
<sequence>MIHKKYYMKNEFYLLIKEINQNMMFIYSKEYYPKTGR</sequence>
<protein>
    <submittedName>
        <fullName evidence="1">Uncharacterized protein</fullName>
    </submittedName>
</protein>
<dbReference type="EMBL" id="CP001719">
    <property type="protein sequence ID" value="ADC47245.1"/>
    <property type="molecule type" value="Genomic_DNA"/>
</dbReference>
<dbReference type="KEGG" id="mru:mru_1395"/>
<dbReference type="AlphaFoldDB" id="D3E3Y4"/>
<reference evidence="1 2" key="1">
    <citation type="journal article" date="2010" name="PLoS ONE">
        <title>The genome sequence of the rumen methanogen Methanobrevibacter ruminantium reveals new possibilities for controlling ruminant methane emissions.</title>
        <authorList>
            <person name="Leahy S.C."/>
            <person name="Kelly W.J."/>
            <person name="Altermann E."/>
            <person name="Ronimus R.S."/>
            <person name="Yeoman C.J."/>
            <person name="Pacheco D.M."/>
            <person name="Li D."/>
            <person name="Kong Z."/>
            <person name="McTavish S."/>
            <person name="Sang C."/>
            <person name="Lambie S.C."/>
            <person name="Janssen P.H."/>
            <person name="Dey D."/>
            <person name="Attwood G.T."/>
        </authorList>
    </citation>
    <scope>NUCLEOTIDE SEQUENCE [LARGE SCALE GENOMIC DNA]</scope>
    <source>
        <strain evidence="2">ATCC 35063 / DSM 1093 / JCM 13430 / OCM 146 / M1</strain>
    </source>
</reference>
<dbReference type="STRING" id="634498.mru_1395"/>
<organism evidence="1 2">
    <name type="scientific">Methanobrevibacter ruminantium (strain ATCC 35063 / DSM 1093 / JCM 13430 / OCM 146 / M1)</name>
    <name type="common">Methanobacterium ruminantium</name>
    <dbReference type="NCBI Taxonomy" id="634498"/>
    <lineage>
        <taxon>Archaea</taxon>
        <taxon>Methanobacteriati</taxon>
        <taxon>Methanobacteriota</taxon>
        <taxon>Methanomada group</taxon>
        <taxon>Methanobacteria</taxon>
        <taxon>Methanobacteriales</taxon>
        <taxon>Methanobacteriaceae</taxon>
        <taxon>Methanobrevibacter</taxon>
    </lineage>
</organism>
<gene>
    <name evidence="1" type="ordered locus">mru_1395</name>
</gene>
<dbReference type="Proteomes" id="UP000008680">
    <property type="component" value="Chromosome"/>
</dbReference>
<proteinExistence type="predicted"/>
<name>D3E3Y4_METRM</name>
<accession>D3E3Y4</accession>
<dbReference type="HOGENOM" id="CLU_3338517_0_0_2"/>